<dbReference type="InterPro" id="IPR029058">
    <property type="entry name" value="AB_hydrolase_fold"/>
</dbReference>
<dbReference type="GO" id="GO:0016787">
    <property type="term" value="F:hydrolase activity"/>
    <property type="evidence" value="ECO:0007669"/>
    <property type="project" value="UniProtKB-KW"/>
</dbReference>
<sequence>MKERCRLDVYYPAKPSNAPVVVWFHGGGITGGNKSIPAELKKQHLIVIAANYRLSPKVKAPAYIEDAAAAVAWAFEHAASLGGDTSKIYVSGHSAGAYLTCMTGLDKKWMGKHNIDANRIAALFSFSSQAITHFTVRNERGIRELQPVIDEYAPLYHVRADAPPLYLYTGNREMEMTGRYEENAYFARMMKLTGHKHTLLYELDGYNHGDMPRGAFYLMLKEIHKK</sequence>
<dbReference type="Proteomes" id="UP000679126">
    <property type="component" value="Unassembled WGS sequence"/>
</dbReference>
<comment type="caution">
    <text evidence="3">The sequence shown here is derived from an EMBL/GenBank/DDBJ whole genome shotgun (WGS) entry which is preliminary data.</text>
</comment>
<dbReference type="PANTHER" id="PTHR48081">
    <property type="entry name" value="AB HYDROLASE SUPERFAMILY PROTEIN C4A8.06C"/>
    <property type="match status" value="1"/>
</dbReference>
<name>A0ABS3YAD5_9BACT</name>
<proteinExistence type="predicted"/>
<evidence type="ECO:0000259" key="2">
    <source>
        <dbReference type="Pfam" id="PF20434"/>
    </source>
</evidence>
<protein>
    <submittedName>
        <fullName evidence="3">Alpha/beta hydrolase</fullName>
    </submittedName>
</protein>
<dbReference type="PANTHER" id="PTHR48081:SF9">
    <property type="entry name" value="CARBOXYLESTERASE"/>
    <property type="match status" value="1"/>
</dbReference>
<feature type="domain" description="BD-FAE-like" evidence="2">
    <location>
        <begin position="7"/>
        <end position="126"/>
    </location>
</feature>
<dbReference type="SUPFAM" id="SSF53474">
    <property type="entry name" value="alpha/beta-Hydrolases"/>
    <property type="match status" value="1"/>
</dbReference>
<evidence type="ECO:0000313" key="3">
    <source>
        <dbReference type="EMBL" id="MBO9151637.1"/>
    </source>
</evidence>
<keyword evidence="1 3" id="KW-0378">Hydrolase</keyword>
<evidence type="ECO:0000256" key="1">
    <source>
        <dbReference type="ARBA" id="ARBA00022801"/>
    </source>
</evidence>
<organism evidence="3 4">
    <name type="scientific">Chitinophaga chungangae</name>
    <dbReference type="NCBI Taxonomy" id="2821488"/>
    <lineage>
        <taxon>Bacteria</taxon>
        <taxon>Pseudomonadati</taxon>
        <taxon>Bacteroidota</taxon>
        <taxon>Chitinophagia</taxon>
        <taxon>Chitinophagales</taxon>
        <taxon>Chitinophagaceae</taxon>
        <taxon>Chitinophaga</taxon>
    </lineage>
</organism>
<dbReference type="InterPro" id="IPR049492">
    <property type="entry name" value="BD-FAE-like_dom"/>
</dbReference>
<gene>
    <name evidence="3" type="ORF">J7I43_05425</name>
</gene>
<evidence type="ECO:0000313" key="4">
    <source>
        <dbReference type="Proteomes" id="UP000679126"/>
    </source>
</evidence>
<accession>A0ABS3YAD5</accession>
<keyword evidence="4" id="KW-1185">Reference proteome</keyword>
<dbReference type="Pfam" id="PF20434">
    <property type="entry name" value="BD-FAE"/>
    <property type="match status" value="1"/>
</dbReference>
<dbReference type="Gene3D" id="3.40.50.1820">
    <property type="entry name" value="alpha/beta hydrolase"/>
    <property type="match status" value="1"/>
</dbReference>
<dbReference type="InterPro" id="IPR050300">
    <property type="entry name" value="GDXG_lipolytic_enzyme"/>
</dbReference>
<reference evidence="4" key="1">
    <citation type="submission" date="2021-03" db="EMBL/GenBank/DDBJ databases">
        <title>Assistant Professor.</title>
        <authorList>
            <person name="Huq M.A."/>
        </authorList>
    </citation>
    <scope>NUCLEOTIDE SEQUENCE [LARGE SCALE GENOMIC DNA]</scope>
    <source>
        <strain evidence="4">MAH-28</strain>
    </source>
</reference>
<dbReference type="EMBL" id="JAGHKP010000001">
    <property type="protein sequence ID" value="MBO9151637.1"/>
    <property type="molecule type" value="Genomic_DNA"/>
</dbReference>